<organism evidence="1 2">
    <name type="scientific">Petralouisia muris</name>
    <dbReference type="NCBI Taxonomy" id="3032872"/>
    <lineage>
        <taxon>Bacteria</taxon>
        <taxon>Bacillati</taxon>
        <taxon>Bacillota</taxon>
        <taxon>Clostridia</taxon>
        <taxon>Lachnospirales</taxon>
        <taxon>Lachnospiraceae</taxon>
        <taxon>Petralouisia</taxon>
    </lineage>
</organism>
<keyword evidence="2" id="KW-1185">Reference proteome</keyword>
<accession>A0AC61S0R8</accession>
<comment type="caution">
    <text evidence="1">The sequence shown here is derived from an EMBL/GenBank/DDBJ whole genome shotgun (WGS) entry which is preliminary data.</text>
</comment>
<evidence type="ECO:0000313" key="1">
    <source>
        <dbReference type="EMBL" id="TGY98037.1"/>
    </source>
</evidence>
<dbReference type="Proteomes" id="UP000304953">
    <property type="component" value="Unassembled WGS sequence"/>
</dbReference>
<gene>
    <name evidence="1" type="ORF">E5329_02155</name>
</gene>
<reference evidence="1" key="1">
    <citation type="submission" date="2019-04" db="EMBL/GenBank/DDBJ databases">
        <title>Microbes associate with the intestines of laboratory mice.</title>
        <authorList>
            <person name="Navarre W."/>
            <person name="Wong E."/>
            <person name="Huang K."/>
            <person name="Tropini C."/>
            <person name="Ng K."/>
            <person name="Yu B."/>
        </authorList>
    </citation>
    <scope>NUCLEOTIDE SEQUENCE</scope>
    <source>
        <strain evidence="1">NM01_1-7b</strain>
    </source>
</reference>
<protein>
    <submittedName>
        <fullName evidence="1">Glycosyltransferase family 2 protein</fullName>
    </submittedName>
</protein>
<dbReference type="EMBL" id="SRYA01000003">
    <property type="protein sequence ID" value="TGY98037.1"/>
    <property type="molecule type" value="Genomic_DNA"/>
</dbReference>
<sequence length="340" mass="39683">MKDITFTVPCYNSEDYMERCIDSLLSGDECVEIIIVDDGSTDGTGEIADNYARNYPEIVRVVHQENGGHGAGVNAGLALAEGRYFKVVDSDDWLDEGELKKLIRRIRQWEKNGTEVDLIICNYIYDHFYENKTKRMGYKNVLRENQVCGWDDIRHFRPSQYLVMHSLFFRTEVLRQSGVKLPKHTFYVDNIFANQPLPYVKTLCYLNLDMYHYFLGREDQSVNEKVLMQRIDQQIRVTKLVSGCSDLEKVREKHPKLADYLTRNISIMMAISSIHLLLIGTPEAWEKREMLWNYVKNHDRKLYQTLRFRTLSGFTFLPGKFGAGLTLAGYKTAQKFYKFN</sequence>
<name>A0AC61S0R8_9FIRM</name>
<proteinExistence type="predicted"/>
<evidence type="ECO:0000313" key="2">
    <source>
        <dbReference type="Proteomes" id="UP000304953"/>
    </source>
</evidence>